<feature type="binding site" evidence="3">
    <location>
        <position position="396"/>
    </location>
    <ligand>
        <name>Zn(2+)</name>
        <dbReference type="ChEBI" id="CHEBI:29105"/>
        <label>2</label>
    </ligand>
</feature>
<dbReference type="PIRSF" id="PIRSF001235">
    <property type="entry name" value="Amidase_carbamoylase"/>
    <property type="match status" value="1"/>
</dbReference>
<dbReference type="Pfam" id="PF01546">
    <property type="entry name" value="Peptidase_M20"/>
    <property type="match status" value="1"/>
</dbReference>
<dbReference type="NCBIfam" id="NF009527">
    <property type="entry name" value="PRK12891.1"/>
    <property type="match status" value="1"/>
</dbReference>
<feature type="binding site" evidence="3">
    <location>
        <position position="131"/>
    </location>
    <ligand>
        <name>Zn(2+)</name>
        <dbReference type="ChEBI" id="CHEBI:29105"/>
        <label>2</label>
    </ligand>
</feature>
<feature type="binding site" evidence="3">
    <location>
        <position position="198"/>
    </location>
    <ligand>
        <name>Zn(2+)</name>
        <dbReference type="ChEBI" id="CHEBI:29105"/>
        <label>1</label>
    </ligand>
</feature>
<feature type="binding site" evidence="3">
    <location>
        <position position="96"/>
    </location>
    <ligand>
        <name>Zn(2+)</name>
        <dbReference type="ChEBI" id="CHEBI:29105"/>
        <label>1</label>
    </ligand>
</feature>
<dbReference type="CDD" id="cd03884">
    <property type="entry name" value="M20_bAS"/>
    <property type="match status" value="1"/>
</dbReference>
<reference evidence="4 5" key="1">
    <citation type="journal article" date="2014" name="Genome Biol. Evol.">
        <title>Genome degeneration and adaptation in a nascent stage of symbiosis.</title>
        <authorList>
            <person name="Oakeson K.F."/>
            <person name="Gil R."/>
            <person name="Clayton A.L."/>
            <person name="Dunn D.M."/>
            <person name="von Niederhausern A.C."/>
            <person name="Hamil C."/>
            <person name="Aoyagi A."/>
            <person name="Duval B."/>
            <person name="Baca A."/>
            <person name="Silva F.J."/>
            <person name="Vallier A."/>
            <person name="Jackson D.G."/>
            <person name="Latorre A."/>
            <person name="Weiss R.B."/>
            <person name="Heddi A."/>
            <person name="Moya A."/>
            <person name="Dale C."/>
        </authorList>
    </citation>
    <scope>NUCLEOTIDE SEQUENCE [LARGE SCALE GENOMIC DNA]</scope>
    <source>
        <strain evidence="4 5">HS1</strain>
    </source>
</reference>
<dbReference type="NCBIfam" id="TIGR01879">
    <property type="entry name" value="hydantase"/>
    <property type="match status" value="1"/>
</dbReference>
<dbReference type="Gene3D" id="3.40.630.10">
    <property type="entry name" value="Zn peptidases"/>
    <property type="match status" value="1"/>
</dbReference>
<gene>
    <name evidence="4" type="ORF">Sant_1760</name>
</gene>
<dbReference type="PANTHER" id="PTHR32494:SF5">
    <property type="entry name" value="ALLANTOATE AMIDOHYDROLASE"/>
    <property type="match status" value="1"/>
</dbReference>
<keyword evidence="5" id="KW-1185">Reference proteome</keyword>
<protein>
    <submittedName>
        <fullName evidence="4">Allantoate amidohydrolase</fullName>
    </submittedName>
</protein>
<dbReference type="KEGG" id="sod:Sant_1760"/>
<evidence type="ECO:0000256" key="1">
    <source>
        <dbReference type="ARBA" id="ARBA00006153"/>
    </source>
</evidence>
<dbReference type="GO" id="GO:0046872">
    <property type="term" value="F:metal ion binding"/>
    <property type="evidence" value="ECO:0007669"/>
    <property type="project" value="UniProtKB-KW"/>
</dbReference>
<keyword evidence="3" id="KW-0479">Metal-binding</keyword>
<proteinExistence type="inferred from homology"/>
<dbReference type="InterPro" id="IPR002933">
    <property type="entry name" value="Peptidase_M20"/>
</dbReference>
<dbReference type="PANTHER" id="PTHR32494">
    <property type="entry name" value="ALLANTOATE DEIMINASE-RELATED"/>
    <property type="match status" value="1"/>
</dbReference>
<evidence type="ECO:0000313" key="4">
    <source>
        <dbReference type="EMBL" id="AHF76813.1"/>
    </source>
</evidence>
<evidence type="ECO:0000256" key="2">
    <source>
        <dbReference type="ARBA" id="ARBA00022801"/>
    </source>
</evidence>
<feature type="binding site" evidence="3">
    <location>
        <position position="85"/>
    </location>
    <ligand>
        <name>Zn(2+)</name>
        <dbReference type="ChEBI" id="CHEBI:29105"/>
        <label>1</label>
    </ligand>
</feature>
<evidence type="ECO:0000313" key="5">
    <source>
        <dbReference type="Proteomes" id="UP000019028"/>
    </source>
</evidence>
<dbReference type="HOGENOM" id="CLU_024588_3_1_6"/>
<feature type="binding site" evidence="3">
    <location>
        <position position="96"/>
    </location>
    <ligand>
        <name>Zn(2+)</name>
        <dbReference type="ChEBI" id="CHEBI:29105"/>
        <label>2</label>
    </ligand>
</feature>
<keyword evidence="3" id="KW-0862">Zinc</keyword>
<sequence length="425" mass="44897">MRDQPLPAPDIALAQRLFTELQQLSFDGRGISRDSYGEGEQRAHDVLHRTARALGLRVATDAALNLYMTLPGTLPGAPAVITGSHLDSVPCGGNFDGAAGVLAGIAVLAGWVAAGYRPQRDVTVMAIRAEESAWFPISYLGSKAAFGLLPPSAMQTPRADNGRTLAQHFADRGADAAQFLAQPPWLSAAAIACFIELHIEQGPVLLNSGIPLGLVSGICGSLRYRAARCVGRYAHSGATPRGHRQDAVVATAALVTGLHLQWGALEQEGHELTVTVGQFATHPQQADFSKVSGEVAFCLDFRSRSPQTLSLMDAALRRLIDDISLRHGVRFELGEQTESAPAQMDPALLADLTRAAEQQRVPARVMPSGAGHDAALFAAQGVPTAMLFVRNANGSHNPAESMALADFAAATGVLAALLARRSDTR</sequence>
<comment type="cofactor">
    <cofactor evidence="3">
        <name>Zn(2+)</name>
        <dbReference type="ChEBI" id="CHEBI:29105"/>
    </cofactor>
    <text evidence="3">Binds 2 Zn(2+) ions per subunit.</text>
</comment>
<comment type="similarity">
    <text evidence="1">Belongs to the peptidase M20 family.</text>
</comment>
<dbReference type="Proteomes" id="UP000019028">
    <property type="component" value="Chromosome"/>
</dbReference>
<dbReference type="RefSeq" id="WP_025421946.1">
    <property type="nucleotide sequence ID" value="NZ_CP006569.1"/>
</dbReference>
<dbReference type="Gene3D" id="3.30.70.360">
    <property type="match status" value="1"/>
</dbReference>
<dbReference type="GO" id="GO:0016813">
    <property type="term" value="F:hydrolase activity, acting on carbon-nitrogen (but not peptide) bonds, in linear amidines"/>
    <property type="evidence" value="ECO:0007669"/>
    <property type="project" value="InterPro"/>
</dbReference>
<dbReference type="AlphaFoldDB" id="W0HXC6"/>
<dbReference type="EMBL" id="CP006569">
    <property type="protein sequence ID" value="AHF76813.1"/>
    <property type="molecule type" value="Genomic_DNA"/>
</dbReference>
<dbReference type="SUPFAM" id="SSF53187">
    <property type="entry name" value="Zn-dependent exopeptidases"/>
    <property type="match status" value="1"/>
</dbReference>
<dbReference type="PATRIC" id="fig|1239307.3.peg.1927"/>
<name>W0HXC6_9GAMM</name>
<keyword evidence="2 4" id="KW-0378">Hydrolase</keyword>
<dbReference type="InterPro" id="IPR010158">
    <property type="entry name" value="Amidase_Cbmase"/>
</dbReference>
<organism evidence="4 5">
    <name type="scientific">Sodalis praecaptivus</name>
    <dbReference type="NCBI Taxonomy" id="1239307"/>
    <lineage>
        <taxon>Bacteria</taxon>
        <taxon>Pseudomonadati</taxon>
        <taxon>Pseudomonadota</taxon>
        <taxon>Gammaproteobacteria</taxon>
        <taxon>Enterobacterales</taxon>
        <taxon>Bruguierivoracaceae</taxon>
        <taxon>Sodalis</taxon>
    </lineage>
</organism>
<dbReference type="OrthoDB" id="9808195at2"/>
<accession>W0HXC6</accession>
<evidence type="ECO:0000256" key="3">
    <source>
        <dbReference type="PIRSR" id="PIRSR001235-1"/>
    </source>
</evidence>
<dbReference type="SUPFAM" id="SSF55031">
    <property type="entry name" value="Bacterial exopeptidase dimerisation domain"/>
    <property type="match status" value="1"/>
</dbReference>
<dbReference type="InterPro" id="IPR036264">
    <property type="entry name" value="Bact_exopeptidase_dim_dom"/>
</dbReference>